<evidence type="ECO:0000313" key="2">
    <source>
        <dbReference type="EnsemblMetazoa" id="Aqu2.1.37321_001"/>
    </source>
</evidence>
<protein>
    <submittedName>
        <fullName evidence="2">Uncharacterized protein</fullName>
    </submittedName>
</protein>
<dbReference type="EnsemblMetazoa" id="Aqu2.1.37321_001">
    <property type="protein sequence ID" value="Aqu2.1.37321_001"/>
    <property type="gene ID" value="Aqu2.1.37321"/>
</dbReference>
<dbReference type="AlphaFoldDB" id="A0A1X7VBC1"/>
<feature type="region of interest" description="Disordered" evidence="1">
    <location>
        <begin position="66"/>
        <end position="89"/>
    </location>
</feature>
<dbReference type="InParanoid" id="A0A1X7VBC1"/>
<reference evidence="2" key="1">
    <citation type="submission" date="2017-05" db="UniProtKB">
        <authorList>
            <consortium name="EnsemblMetazoa"/>
        </authorList>
    </citation>
    <scope>IDENTIFICATION</scope>
</reference>
<proteinExistence type="predicted"/>
<organism evidence="2">
    <name type="scientific">Amphimedon queenslandica</name>
    <name type="common">Sponge</name>
    <dbReference type="NCBI Taxonomy" id="400682"/>
    <lineage>
        <taxon>Eukaryota</taxon>
        <taxon>Metazoa</taxon>
        <taxon>Porifera</taxon>
        <taxon>Demospongiae</taxon>
        <taxon>Heteroscleromorpha</taxon>
        <taxon>Haplosclerida</taxon>
        <taxon>Niphatidae</taxon>
        <taxon>Amphimedon</taxon>
    </lineage>
</organism>
<evidence type="ECO:0000256" key="1">
    <source>
        <dbReference type="SAM" id="MobiDB-lite"/>
    </source>
</evidence>
<sequence length="89" mass="10154">MKSLNQRRVKKIATSTSHLIPENQAMLKHSKLLDCLENKKYQPKSKKNEDMDDNMDVEDISGMNDIIQGEDIPNGDDNPDDGTYIMETD</sequence>
<name>A0A1X7VBC1_AMPQE</name>
<accession>A0A1X7VBC1</accession>